<organism evidence="1 2">
    <name type="scientific">Trifolium medium</name>
    <dbReference type="NCBI Taxonomy" id="97028"/>
    <lineage>
        <taxon>Eukaryota</taxon>
        <taxon>Viridiplantae</taxon>
        <taxon>Streptophyta</taxon>
        <taxon>Embryophyta</taxon>
        <taxon>Tracheophyta</taxon>
        <taxon>Spermatophyta</taxon>
        <taxon>Magnoliopsida</taxon>
        <taxon>eudicotyledons</taxon>
        <taxon>Gunneridae</taxon>
        <taxon>Pentapetalae</taxon>
        <taxon>rosids</taxon>
        <taxon>fabids</taxon>
        <taxon>Fabales</taxon>
        <taxon>Fabaceae</taxon>
        <taxon>Papilionoideae</taxon>
        <taxon>50 kb inversion clade</taxon>
        <taxon>NPAAA clade</taxon>
        <taxon>Hologalegina</taxon>
        <taxon>IRL clade</taxon>
        <taxon>Trifolieae</taxon>
        <taxon>Trifolium</taxon>
    </lineage>
</organism>
<keyword evidence="1" id="KW-0378">Hydrolase</keyword>
<comment type="caution">
    <text evidence="1">The sequence shown here is derived from an EMBL/GenBank/DDBJ whole genome shotgun (WGS) entry which is preliminary data.</text>
</comment>
<dbReference type="GO" id="GO:0004386">
    <property type="term" value="F:helicase activity"/>
    <property type="evidence" value="ECO:0007669"/>
    <property type="project" value="UniProtKB-KW"/>
</dbReference>
<keyword evidence="1" id="KW-0347">Helicase</keyword>
<keyword evidence="1" id="KW-0547">Nucleotide-binding</keyword>
<dbReference type="Proteomes" id="UP000265520">
    <property type="component" value="Unassembled WGS sequence"/>
</dbReference>
<proteinExistence type="predicted"/>
<feature type="non-terminal residue" evidence="1">
    <location>
        <position position="42"/>
    </location>
</feature>
<dbReference type="AlphaFoldDB" id="A0A392U143"/>
<protein>
    <submittedName>
        <fullName evidence="1">DEAD-box ATP-dependent RNA helicase 58 chloroplastic-like</fullName>
    </submittedName>
</protein>
<keyword evidence="1" id="KW-0067">ATP-binding</keyword>
<name>A0A392U143_9FABA</name>
<accession>A0A392U143</accession>
<evidence type="ECO:0000313" key="2">
    <source>
        <dbReference type="Proteomes" id="UP000265520"/>
    </source>
</evidence>
<evidence type="ECO:0000313" key="1">
    <source>
        <dbReference type="EMBL" id="MCI66116.1"/>
    </source>
</evidence>
<dbReference type="EMBL" id="LXQA010689023">
    <property type="protein sequence ID" value="MCI66116.1"/>
    <property type="molecule type" value="Genomic_DNA"/>
</dbReference>
<keyword evidence="2" id="KW-1185">Reference proteome</keyword>
<reference evidence="1 2" key="1">
    <citation type="journal article" date="2018" name="Front. Plant Sci.">
        <title>Red Clover (Trifolium pratense) and Zigzag Clover (T. medium) - A Picture of Genomic Similarities and Differences.</title>
        <authorList>
            <person name="Dluhosova J."/>
            <person name="Istvanek J."/>
            <person name="Nedelnik J."/>
            <person name="Repkova J."/>
        </authorList>
    </citation>
    <scope>NUCLEOTIDE SEQUENCE [LARGE SCALE GENOMIC DNA]</scope>
    <source>
        <strain evidence="2">cv. 10/8</strain>
        <tissue evidence="1">Leaf</tissue>
    </source>
</reference>
<sequence>MAGNAPSTSLVIDFLKTSYHGSLDILLIEDDMNFNSRAASLL</sequence>